<dbReference type="InterPro" id="IPR014327">
    <property type="entry name" value="RNA_pol_sigma70_bacteroid"/>
</dbReference>
<keyword evidence="3" id="KW-0731">Sigma factor</keyword>
<evidence type="ECO:0000256" key="4">
    <source>
        <dbReference type="ARBA" id="ARBA00023163"/>
    </source>
</evidence>
<dbReference type="InterPro" id="IPR013324">
    <property type="entry name" value="RNA_pol_sigma_r3/r4-like"/>
</dbReference>
<comment type="caution">
    <text evidence="7">The sequence shown here is derived from an EMBL/GenBank/DDBJ whole genome shotgun (WGS) entry which is preliminary data.</text>
</comment>
<dbReference type="Pfam" id="PF08281">
    <property type="entry name" value="Sigma70_r4_2"/>
    <property type="match status" value="1"/>
</dbReference>
<evidence type="ECO:0000313" key="8">
    <source>
        <dbReference type="Proteomes" id="UP000652755"/>
    </source>
</evidence>
<dbReference type="PANTHER" id="PTHR43133">
    <property type="entry name" value="RNA POLYMERASE ECF-TYPE SIGMA FACTO"/>
    <property type="match status" value="1"/>
</dbReference>
<keyword evidence="4" id="KW-0804">Transcription</keyword>
<gene>
    <name evidence="7" type="ORF">H7U22_20445</name>
</gene>
<dbReference type="SUPFAM" id="SSF88659">
    <property type="entry name" value="Sigma3 and sigma4 domains of RNA polymerase sigma factors"/>
    <property type="match status" value="1"/>
</dbReference>
<dbReference type="InterPro" id="IPR039425">
    <property type="entry name" value="RNA_pol_sigma-70-like"/>
</dbReference>
<comment type="similarity">
    <text evidence="1">Belongs to the sigma-70 factor family. ECF subfamily.</text>
</comment>
<dbReference type="SUPFAM" id="SSF88946">
    <property type="entry name" value="Sigma2 domain of RNA polymerase sigma factors"/>
    <property type="match status" value="1"/>
</dbReference>
<dbReference type="PANTHER" id="PTHR43133:SF46">
    <property type="entry name" value="RNA POLYMERASE SIGMA-70 FACTOR ECF SUBFAMILY"/>
    <property type="match status" value="1"/>
</dbReference>
<dbReference type="Pfam" id="PF04542">
    <property type="entry name" value="Sigma70_r2"/>
    <property type="match status" value="1"/>
</dbReference>
<dbReference type="Gene3D" id="1.10.10.10">
    <property type="entry name" value="Winged helix-like DNA-binding domain superfamily/Winged helix DNA-binding domain"/>
    <property type="match status" value="1"/>
</dbReference>
<evidence type="ECO:0000256" key="3">
    <source>
        <dbReference type="ARBA" id="ARBA00023082"/>
    </source>
</evidence>
<accession>A0ABR7KXE8</accession>
<feature type="domain" description="RNA polymerase sigma-70 region 2" evidence="5">
    <location>
        <begin position="28"/>
        <end position="94"/>
    </location>
</feature>
<evidence type="ECO:0000256" key="1">
    <source>
        <dbReference type="ARBA" id="ARBA00010641"/>
    </source>
</evidence>
<evidence type="ECO:0000259" key="6">
    <source>
        <dbReference type="Pfam" id="PF08281"/>
    </source>
</evidence>
<protein>
    <submittedName>
        <fullName evidence="7">RNA polymerase sigma-70 factor</fullName>
    </submittedName>
</protein>
<feature type="domain" description="RNA polymerase sigma factor 70 region 4 type 2" evidence="6">
    <location>
        <begin position="125"/>
        <end position="176"/>
    </location>
</feature>
<proteinExistence type="inferred from homology"/>
<evidence type="ECO:0000259" key="5">
    <source>
        <dbReference type="Pfam" id="PF04542"/>
    </source>
</evidence>
<keyword evidence="8" id="KW-1185">Reference proteome</keyword>
<dbReference type="Gene3D" id="1.10.1740.10">
    <property type="match status" value="1"/>
</dbReference>
<sequence>MLDYSKYSDEELTAFLKRRDHAAFTEIYDRYWQPMFIYALKRLRDEDQAADIIQDLFTQVWNRADQLYIDTALKSYLFTSVRNQTLNILAKDKRVEAYTEKLAFAFVEGLNTTDQEVSFREFSALLEQEVRNLPPRMQAVYIKNKEQGLSHKNIAEELGITEDSSKTTLNRALNELRIKLKPFLSILLIFFG</sequence>
<reference evidence="7 8" key="1">
    <citation type="submission" date="2020-08" db="EMBL/GenBank/DDBJ databases">
        <authorList>
            <person name="Sun Q."/>
            <person name="Inoue M."/>
        </authorList>
    </citation>
    <scope>NUCLEOTIDE SEQUENCE [LARGE SCALE GENOMIC DNA]</scope>
    <source>
        <strain evidence="7 8">CCM 8938</strain>
    </source>
</reference>
<dbReference type="InterPro" id="IPR007627">
    <property type="entry name" value="RNA_pol_sigma70_r2"/>
</dbReference>
<evidence type="ECO:0000256" key="2">
    <source>
        <dbReference type="ARBA" id="ARBA00023015"/>
    </source>
</evidence>
<dbReference type="InterPro" id="IPR014284">
    <property type="entry name" value="RNA_pol_sigma-70_dom"/>
</dbReference>
<organism evidence="7 8">
    <name type="scientific">Pedobacter fastidiosus</name>
    <dbReference type="NCBI Taxonomy" id="2765361"/>
    <lineage>
        <taxon>Bacteria</taxon>
        <taxon>Pseudomonadati</taxon>
        <taxon>Bacteroidota</taxon>
        <taxon>Sphingobacteriia</taxon>
        <taxon>Sphingobacteriales</taxon>
        <taxon>Sphingobacteriaceae</taxon>
        <taxon>Pedobacter</taxon>
    </lineage>
</organism>
<name>A0ABR7KXE8_9SPHI</name>
<dbReference type="NCBIfam" id="TIGR02985">
    <property type="entry name" value="Sig70_bacteroi1"/>
    <property type="match status" value="1"/>
</dbReference>
<dbReference type="InterPro" id="IPR013325">
    <property type="entry name" value="RNA_pol_sigma_r2"/>
</dbReference>
<keyword evidence="2" id="KW-0805">Transcription regulation</keyword>
<dbReference type="RefSeq" id="WP_187073217.1">
    <property type="nucleotide sequence ID" value="NZ_JACRYL010000027.1"/>
</dbReference>
<dbReference type="NCBIfam" id="TIGR02937">
    <property type="entry name" value="sigma70-ECF"/>
    <property type="match status" value="1"/>
</dbReference>
<dbReference type="EMBL" id="JACRYL010000027">
    <property type="protein sequence ID" value="MBC6112800.1"/>
    <property type="molecule type" value="Genomic_DNA"/>
</dbReference>
<dbReference type="Proteomes" id="UP000652755">
    <property type="component" value="Unassembled WGS sequence"/>
</dbReference>
<dbReference type="InterPro" id="IPR013249">
    <property type="entry name" value="RNA_pol_sigma70_r4_t2"/>
</dbReference>
<dbReference type="InterPro" id="IPR036388">
    <property type="entry name" value="WH-like_DNA-bd_sf"/>
</dbReference>
<evidence type="ECO:0000313" key="7">
    <source>
        <dbReference type="EMBL" id="MBC6112800.1"/>
    </source>
</evidence>